<evidence type="ECO:0008006" key="4">
    <source>
        <dbReference type="Google" id="ProtNLM"/>
    </source>
</evidence>
<proteinExistence type="predicted"/>
<dbReference type="AlphaFoldDB" id="A0A8X8WE95"/>
<feature type="region of interest" description="Disordered" evidence="1">
    <location>
        <begin position="141"/>
        <end position="165"/>
    </location>
</feature>
<keyword evidence="3" id="KW-1185">Reference proteome</keyword>
<evidence type="ECO:0000313" key="2">
    <source>
        <dbReference type="EMBL" id="KAG6393100.1"/>
    </source>
</evidence>
<comment type="caution">
    <text evidence="2">The sequence shown here is derived from an EMBL/GenBank/DDBJ whole genome shotgun (WGS) entry which is preliminary data.</text>
</comment>
<accession>A0A8X8WE95</accession>
<organism evidence="2">
    <name type="scientific">Salvia splendens</name>
    <name type="common">Scarlet sage</name>
    <dbReference type="NCBI Taxonomy" id="180675"/>
    <lineage>
        <taxon>Eukaryota</taxon>
        <taxon>Viridiplantae</taxon>
        <taxon>Streptophyta</taxon>
        <taxon>Embryophyta</taxon>
        <taxon>Tracheophyta</taxon>
        <taxon>Spermatophyta</taxon>
        <taxon>Magnoliopsida</taxon>
        <taxon>eudicotyledons</taxon>
        <taxon>Gunneridae</taxon>
        <taxon>Pentapetalae</taxon>
        <taxon>asterids</taxon>
        <taxon>lamiids</taxon>
        <taxon>Lamiales</taxon>
        <taxon>Lamiaceae</taxon>
        <taxon>Nepetoideae</taxon>
        <taxon>Mentheae</taxon>
        <taxon>Salviinae</taxon>
        <taxon>Salvia</taxon>
        <taxon>Salvia subgen. Calosphace</taxon>
        <taxon>core Calosphace</taxon>
    </lineage>
</organism>
<feature type="compositionally biased region" description="Polar residues" evidence="1">
    <location>
        <begin position="141"/>
        <end position="159"/>
    </location>
</feature>
<evidence type="ECO:0000313" key="3">
    <source>
        <dbReference type="Proteomes" id="UP000298416"/>
    </source>
</evidence>
<dbReference type="EMBL" id="PNBA02000018">
    <property type="protein sequence ID" value="KAG6393100.1"/>
    <property type="molecule type" value="Genomic_DNA"/>
</dbReference>
<name>A0A8X8WE95_SALSN</name>
<reference evidence="2" key="2">
    <citation type="submission" date="2020-08" db="EMBL/GenBank/DDBJ databases">
        <title>Plant Genome Project.</title>
        <authorList>
            <person name="Zhang R.-G."/>
        </authorList>
    </citation>
    <scope>NUCLEOTIDE SEQUENCE</scope>
    <source>
        <strain evidence="2">Huo1</strain>
        <tissue evidence="2">Leaf</tissue>
    </source>
</reference>
<protein>
    <recommendedName>
        <fullName evidence="4">Transposase</fullName>
    </recommendedName>
</protein>
<evidence type="ECO:0000256" key="1">
    <source>
        <dbReference type="SAM" id="MobiDB-lite"/>
    </source>
</evidence>
<gene>
    <name evidence="2" type="ORF">SASPL_147330</name>
</gene>
<sequence>MSGNRVWMYKRFLPNGAFNPEFIEGLESFINFASSVPTYMDIDKIRCRLSKFEPFDLASQANQVYYCSYPSINQSRKDWWEVCKVKARSKVEVPNHVTSTTIIGQPPFQEDELHVTVMDFDPTIYMERRVRAISIGGRHTTSLSRTGSLQTQTSHGTSSVDREEGVVEGPPVMLDGQHFHGLLIGSMRWHEKAARRYSGFISSLKVMYKAGKSRPIYVPLELWNGLINHWKDPNVIKRSEAAKRARMSDGAAERGVSIMDCVYESFSDIHRFKDGRYTYKRAANVDAKVQEIAAMQGENANLNQIFINDVFGGKLDRKKRMFGTGNLAKSLVGGRTPGLNAHAPTGIHLSVRQELREELWEEMRQELNVDGEQRTKLENDVAMMQEMMRLFMTTARKSSHASDSSVEI</sequence>
<dbReference type="Proteomes" id="UP000298416">
    <property type="component" value="Unassembled WGS sequence"/>
</dbReference>
<reference evidence="2" key="1">
    <citation type="submission" date="2018-01" db="EMBL/GenBank/DDBJ databases">
        <authorList>
            <person name="Mao J.F."/>
        </authorList>
    </citation>
    <scope>NUCLEOTIDE SEQUENCE</scope>
    <source>
        <strain evidence="2">Huo1</strain>
        <tissue evidence="2">Leaf</tissue>
    </source>
</reference>